<gene>
    <name evidence="1" type="ORF">DVR12_17750</name>
</gene>
<protein>
    <recommendedName>
        <fullName evidence="3">MafI family immunity protein</fullName>
    </recommendedName>
</protein>
<dbReference type="OrthoDB" id="2990178at2"/>
<dbReference type="EMBL" id="QPMM01000009">
    <property type="protein sequence ID" value="RFS21178.1"/>
    <property type="molecule type" value="Genomic_DNA"/>
</dbReference>
<organism evidence="1 2">
    <name type="scientific">Chitinophaga silvatica</name>
    <dbReference type="NCBI Taxonomy" id="2282649"/>
    <lineage>
        <taxon>Bacteria</taxon>
        <taxon>Pseudomonadati</taxon>
        <taxon>Bacteroidota</taxon>
        <taxon>Chitinophagia</taxon>
        <taxon>Chitinophagales</taxon>
        <taxon>Chitinophagaceae</taxon>
        <taxon>Chitinophaga</taxon>
    </lineage>
</organism>
<evidence type="ECO:0000313" key="1">
    <source>
        <dbReference type="EMBL" id="RFS21178.1"/>
    </source>
</evidence>
<proteinExistence type="predicted"/>
<dbReference type="AlphaFoldDB" id="A0A3E1Y8H9"/>
<accession>A0A3E1Y8H9</accession>
<name>A0A3E1Y8H9_9BACT</name>
<evidence type="ECO:0008006" key="3">
    <source>
        <dbReference type="Google" id="ProtNLM"/>
    </source>
</evidence>
<reference evidence="1 2" key="1">
    <citation type="submission" date="2018-07" db="EMBL/GenBank/DDBJ databases">
        <title>Chitinophaga K2CV101002-2 sp. nov., isolated from a monsoon evergreen broad-leaved forest soil.</title>
        <authorList>
            <person name="Lv Y."/>
        </authorList>
    </citation>
    <scope>NUCLEOTIDE SEQUENCE [LARGE SCALE GENOMIC DNA]</scope>
    <source>
        <strain evidence="1 2">GDMCC 1.1288</strain>
    </source>
</reference>
<sequence length="99" mass="11834">MEVEKIDWQFVTDFIVEVLSKVQVYLDQEAINTITMYLTYDEYEMAFEILYLKIMELQNTPPINLAKSLEVGKLLKLDEYAVFDGGFWNKFEHYIIKHQ</sequence>
<dbReference type="Proteomes" id="UP000260644">
    <property type="component" value="Unassembled WGS sequence"/>
</dbReference>
<keyword evidence="2" id="KW-1185">Reference proteome</keyword>
<comment type="caution">
    <text evidence="1">The sequence shown here is derived from an EMBL/GenBank/DDBJ whole genome shotgun (WGS) entry which is preliminary data.</text>
</comment>
<dbReference type="RefSeq" id="WP_116977126.1">
    <property type="nucleotide sequence ID" value="NZ_QPMM01000009.1"/>
</dbReference>
<evidence type="ECO:0000313" key="2">
    <source>
        <dbReference type="Proteomes" id="UP000260644"/>
    </source>
</evidence>